<dbReference type="SUPFAM" id="SSF48264">
    <property type="entry name" value="Cytochrome P450"/>
    <property type="match status" value="1"/>
</dbReference>
<dbReference type="GO" id="GO:0004497">
    <property type="term" value="F:monooxygenase activity"/>
    <property type="evidence" value="ECO:0007669"/>
    <property type="project" value="UniProtKB-KW"/>
</dbReference>
<dbReference type="Pfam" id="PF00067">
    <property type="entry name" value="p450"/>
    <property type="match status" value="1"/>
</dbReference>
<evidence type="ECO:0000256" key="2">
    <source>
        <dbReference type="ARBA" id="ARBA00010617"/>
    </source>
</evidence>
<dbReference type="PANTHER" id="PTHR24300">
    <property type="entry name" value="CYTOCHROME P450 508A4-RELATED"/>
    <property type="match status" value="1"/>
</dbReference>
<feature type="binding site" description="axial binding residue" evidence="7">
    <location>
        <position position="478"/>
    </location>
    <ligand>
        <name>heme</name>
        <dbReference type="ChEBI" id="CHEBI:30413"/>
    </ligand>
    <ligandPart>
        <name>Fe</name>
        <dbReference type="ChEBI" id="CHEBI:18248"/>
    </ligandPart>
</feature>
<evidence type="ECO:0000313" key="10">
    <source>
        <dbReference type="Proteomes" id="UP001620626"/>
    </source>
</evidence>
<accession>A0ABD2IB00</accession>
<comment type="cofactor">
    <cofactor evidence="1 7">
        <name>heme</name>
        <dbReference type="ChEBI" id="CHEBI:30413"/>
    </cofactor>
</comment>
<dbReference type="InterPro" id="IPR017972">
    <property type="entry name" value="Cyt_P450_CS"/>
</dbReference>
<evidence type="ECO:0008006" key="11">
    <source>
        <dbReference type="Google" id="ProtNLM"/>
    </source>
</evidence>
<dbReference type="InterPro" id="IPR002401">
    <property type="entry name" value="Cyt_P450_E_grp-I"/>
</dbReference>
<dbReference type="PANTHER" id="PTHR24300:SF369">
    <property type="entry name" value="CYTOCHROME P450 FAMILY"/>
    <property type="match status" value="1"/>
</dbReference>
<dbReference type="InterPro" id="IPR001128">
    <property type="entry name" value="Cyt_P450"/>
</dbReference>
<dbReference type="AlphaFoldDB" id="A0ABD2IB00"/>
<keyword evidence="7 8" id="KW-0349">Heme</keyword>
<evidence type="ECO:0000256" key="1">
    <source>
        <dbReference type="ARBA" id="ARBA00001971"/>
    </source>
</evidence>
<keyword evidence="3 7" id="KW-0479">Metal-binding</keyword>
<dbReference type="Proteomes" id="UP001620626">
    <property type="component" value="Unassembled WGS sequence"/>
</dbReference>
<organism evidence="9 10">
    <name type="scientific">Heterodera trifolii</name>
    <dbReference type="NCBI Taxonomy" id="157864"/>
    <lineage>
        <taxon>Eukaryota</taxon>
        <taxon>Metazoa</taxon>
        <taxon>Ecdysozoa</taxon>
        <taxon>Nematoda</taxon>
        <taxon>Chromadorea</taxon>
        <taxon>Rhabditida</taxon>
        <taxon>Tylenchina</taxon>
        <taxon>Tylenchomorpha</taxon>
        <taxon>Tylenchoidea</taxon>
        <taxon>Heteroderidae</taxon>
        <taxon>Heteroderinae</taxon>
        <taxon>Heterodera</taxon>
    </lineage>
</organism>
<evidence type="ECO:0000256" key="8">
    <source>
        <dbReference type="RuleBase" id="RU000461"/>
    </source>
</evidence>
<evidence type="ECO:0000256" key="7">
    <source>
        <dbReference type="PIRSR" id="PIRSR602401-1"/>
    </source>
</evidence>
<dbReference type="PROSITE" id="PS00086">
    <property type="entry name" value="CYTOCHROME_P450"/>
    <property type="match status" value="1"/>
</dbReference>
<evidence type="ECO:0000313" key="9">
    <source>
        <dbReference type="EMBL" id="KAL3076408.1"/>
    </source>
</evidence>
<dbReference type="Gene3D" id="1.10.630.10">
    <property type="entry name" value="Cytochrome P450"/>
    <property type="match status" value="1"/>
</dbReference>
<reference evidence="9 10" key="1">
    <citation type="submission" date="2024-10" db="EMBL/GenBank/DDBJ databases">
        <authorList>
            <person name="Kim D."/>
        </authorList>
    </citation>
    <scope>NUCLEOTIDE SEQUENCE [LARGE SCALE GENOMIC DNA]</scope>
    <source>
        <strain evidence="9">BH-2024</strain>
    </source>
</reference>
<proteinExistence type="inferred from homology"/>
<dbReference type="InterPro" id="IPR050182">
    <property type="entry name" value="Cytochrome_P450_fam2"/>
</dbReference>
<dbReference type="GO" id="GO:0046872">
    <property type="term" value="F:metal ion binding"/>
    <property type="evidence" value="ECO:0007669"/>
    <property type="project" value="UniProtKB-KW"/>
</dbReference>
<comment type="caution">
    <text evidence="9">The sequence shown here is derived from an EMBL/GenBank/DDBJ whole genome shotgun (WGS) entry which is preliminary data.</text>
</comment>
<keyword evidence="10" id="KW-1185">Reference proteome</keyword>
<dbReference type="InterPro" id="IPR036396">
    <property type="entry name" value="Cyt_P450_sf"/>
</dbReference>
<keyword evidence="6 8" id="KW-0503">Monooxygenase</keyword>
<dbReference type="PRINTS" id="PR00385">
    <property type="entry name" value="P450"/>
</dbReference>
<gene>
    <name evidence="9" type="ORF">niasHT_039897</name>
</gene>
<comment type="similarity">
    <text evidence="2 8">Belongs to the cytochrome P450 family.</text>
</comment>
<dbReference type="EMBL" id="JBICBT010001253">
    <property type="protein sequence ID" value="KAL3076408.1"/>
    <property type="molecule type" value="Genomic_DNA"/>
</dbReference>
<protein>
    <recommendedName>
        <fullName evidence="11">Cytochrome P450 monooxygenase</fullName>
    </recommendedName>
</protein>
<name>A0ABD2IB00_9BILA</name>
<evidence type="ECO:0000256" key="5">
    <source>
        <dbReference type="ARBA" id="ARBA00023004"/>
    </source>
</evidence>
<dbReference type="PRINTS" id="PR00463">
    <property type="entry name" value="EP450I"/>
</dbReference>
<evidence type="ECO:0000256" key="6">
    <source>
        <dbReference type="ARBA" id="ARBA00023033"/>
    </source>
</evidence>
<dbReference type="FunFam" id="1.10.630.10:FF:000036">
    <property type="entry name" value="CYtochrome P450 family"/>
    <property type="match status" value="1"/>
</dbReference>
<keyword evidence="4 8" id="KW-0560">Oxidoreductase</keyword>
<evidence type="ECO:0000256" key="3">
    <source>
        <dbReference type="ARBA" id="ARBA00022723"/>
    </source>
</evidence>
<evidence type="ECO:0000256" key="4">
    <source>
        <dbReference type="ARBA" id="ARBA00023002"/>
    </source>
</evidence>
<keyword evidence="5 7" id="KW-0408">Iron</keyword>
<sequence length="536" mass="61505">MFIGLLLLNVFAILFWNFVWKRRKLPPGPTPLPLMGNLHQLANFPDHGGAGAYTHFAKEYGPVYTLWLGEDPYVIVTDYELIRSTFLLNYNEQTSGRHFFGISEIVSGTHGLHGVSRTHGEGWLFLRRFTLETLRDLGMGRSRMSREMIFGLRKMSAKIRCDIQMNGPSCIDLIKQINVLVASSISILLYGHALEEEEMEEFREIKEKMRFLFAMFPWKTTQIVASSPLWWLRHFPPFSATFKLIDQNMTETFDAIDNEIAKIEKRRKFETNLCAVSLVDHFLDAIKNNDQRKKNGTMPLAQDKYFHMESLRSVCFDFYIAANETTGNTLSFMLIYMILHQHVQTKMHNELKEYVIANGLLPKCDDAQAEDYSDWLCSAIGLEHRPFLPYTNAVINETLRLTNLVVFNNPHLTLGEIKVGNFTVESGTPIVPQISSVLFSEKFFAEPHQFWPERFLDDEGKLKKCDELIPFGVGKRQCPGEALSRMTLFLFAANFFLAYKVLPSDPKNPPCSDKIPALTVGAHEFTCHVMPYLDIQ</sequence>